<evidence type="ECO:0000313" key="2">
    <source>
        <dbReference type="Proteomes" id="UP001066276"/>
    </source>
</evidence>
<keyword evidence="2" id="KW-1185">Reference proteome</keyword>
<name>A0AAV7VVY3_PLEWA</name>
<organism evidence="1 2">
    <name type="scientific">Pleurodeles waltl</name>
    <name type="common">Iberian ribbed newt</name>
    <dbReference type="NCBI Taxonomy" id="8319"/>
    <lineage>
        <taxon>Eukaryota</taxon>
        <taxon>Metazoa</taxon>
        <taxon>Chordata</taxon>
        <taxon>Craniata</taxon>
        <taxon>Vertebrata</taxon>
        <taxon>Euteleostomi</taxon>
        <taxon>Amphibia</taxon>
        <taxon>Batrachia</taxon>
        <taxon>Caudata</taxon>
        <taxon>Salamandroidea</taxon>
        <taxon>Salamandridae</taxon>
        <taxon>Pleurodelinae</taxon>
        <taxon>Pleurodeles</taxon>
    </lineage>
</organism>
<dbReference type="Proteomes" id="UP001066276">
    <property type="component" value="Chromosome 2_1"/>
</dbReference>
<protein>
    <submittedName>
        <fullName evidence="1">Uncharacterized protein</fullName>
    </submittedName>
</protein>
<reference evidence="1" key="1">
    <citation type="journal article" date="2022" name="bioRxiv">
        <title>Sequencing and chromosome-scale assembly of the giantPleurodeles waltlgenome.</title>
        <authorList>
            <person name="Brown T."/>
            <person name="Elewa A."/>
            <person name="Iarovenko S."/>
            <person name="Subramanian E."/>
            <person name="Araus A.J."/>
            <person name="Petzold A."/>
            <person name="Susuki M."/>
            <person name="Suzuki K.-i.T."/>
            <person name="Hayashi T."/>
            <person name="Toyoda A."/>
            <person name="Oliveira C."/>
            <person name="Osipova E."/>
            <person name="Leigh N.D."/>
            <person name="Simon A."/>
            <person name="Yun M.H."/>
        </authorList>
    </citation>
    <scope>NUCLEOTIDE SEQUENCE</scope>
    <source>
        <strain evidence="1">20211129_DDA</strain>
        <tissue evidence="1">Liver</tissue>
    </source>
</reference>
<accession>A0AAV7VVY3</accession>
<dbReference type="EMBL" id="JANPWB010000003">
    <property type="protein sequence ID" value="KAJ1204476.1"/>
    <property type="molecule type" value="Genomic_DNA"/>
</dbReference>
<comment type="caution">
    <text evidence="1">The sequence shown here is derived from an EMBL/GenBank/DDBJ whole genome shotgun (WGS) entry which is preliminary data.</text>
</comment>
<dbReference type="AlphaFoldDB" id="A0AAV7VVY3"/>
<evidence type="ECO:0000313" key="1">
    <source>
        <dbReference type="EMBL" id="KAJ1204476.1"/>
    </source>
</evidence>
<proteinExistence type="predicted"/>
<sequence length="71" mass="8078">MVPRRLSALAHARHLCLQAQRRCRPDVINPAPRDRLQPARAITCRPPRGSALPKVGPLYQYIIIDFFSPSF</sequence>
<gene>
    <name evidence="1" type="ORF">NDU88_008253</name>
</gene>